<dbReference type="InterPro" id="IPR000182">
    <property type="entry name" value="GNAT_dom"/>
</dbReference>
<dbReference type="Pfam" id="PF00583">
    <property type="entry name" value="Acetyltransf_1"/>
    <property type="match status" value="1"/>
</dbReference>
<accession>A0AA48KM79</accession>
<keyword evidence="3" id="KW-1185">Reference proteome</keyword>
<dbReference type="AlphaFoldDB" id="A0AA48KM79"/>
<dbReference type="KEGG" id="rmai:MACH21_10180"/>
<sequence>MSLAIRSYRGAAIAPMVEDFAHLRISVFRDWPYLYDGDLDYERRYLADYTRSDSILVAAFDGDTLVGGSTGLPLSDHSEVAADLAHALPCDAKNVYYCAESVLLSTHRGQGAYRRFFTLREDHARSLNCTYAIFAAVIRPADHPLRPAGAQTLDPVWRHYGYAPLPGVTTTISWRDIGDAVETPKPLQVWIKPL</sequence>
<proteinExistence type="predicted"/>
<organism evidence="2 3">
    <name type="scientific">Roseicyclus marinus</name>
    <dbReference type="NCBI Taxonomy" id="2161673"/>
    <lineage>
        <taxon>Bacteria</taxon>
        <taxon>Pseudomonadati</taxon>
        <taxon>Pseudomonadota</taxon>
        <taxon>Alphaproteobacteria</taxon>
        <taxon>Rhodobacterales</taxon>
        <taxon>Roseobacteraceae</taxon>
        <taxon>Roseicyclus</taxon>
    </lineage>
</organism>
<protein>
    <submittedName>
        <fullName evidence="2">GNAT family acetyltransferase</fullName>
    </submittedName>
</protein>
<evidence type="ECO:0000313" key="3">
    <source>
        <dbReference type="Proteomes" id="UP001337723"/>
    </source>
</evidence>
<reference evidence="2 3" key="1">
    <citation type="submission" date="2023-01" db="EMBL/GenBank/DDBJ databases">
        <title>Complete genome sequence of Roseicyclus marinus strain Dej080120_10.</title>
        <authorList>
            <person name="Ueki S."/>
            <person name="Maruyama F."/>
        </authorList>
    </citation>
    <scope>NUCLEOTIDE SEQUENCE [LARGE SCALE GENOMIC DNA]</scope>
    <source>
        <strain evidence="2 3">Dej080120_10</strain>
    </source>
</reference>
<evidence type="ECO:0000259" key="1">
    <source>
        <dbReference type="Pfam" id="PF00583"/>
    </source>
</evidence>
<dbReference type="SUPFAM" id="SSF55729">
    <property type="entry name" value="Acyl-CoA N-acyltransferases (Nat)"/>
    <property type="match status" value="1"/>
</dbReference>
<gene>
    <name evidence="2" type="ORF">MACH21_10180</name>
</gene>
<dbReference type="RefSeq" id="WP_338275036.1">
    <property type="nucleotide sequence ID" value="NZ_AP027266.1"/>
</dbReference>
<dbReference type="EMBL" id="AP027266">
    <property type="protein sequence ID" value="BDW84841.1"/>
    <property type="molecule type" value="Genomic_DNA"/>
</dbReference>
<evidence type="ECO:0000313" key="2">
    <source>
        <dbReference type="EMBL" id="BDW84841.1"/>
    </source>
</evidence>
<dbReference type="InterPro" id="IPR016181">
    <property type="entry name" value="Acyl_CoA_acyltransferase"/>
</dbReference>
<dbReference type="GO" id="GO:0016747">
    <property type="term" value="F:acyltransferase activity, transferring groups other than amino-acyl groups"/>
    <property type="evidence" value="ECO:0007669"/>
    <property type="project" value="InterPro"/>
</dbReference>
<name>A0AA48KM79_9RHOB</name>
<dbReference type="Proteomes" id="UP001337723">
    <property type="component" value="Chromosome"/>
</dbReference>
<feature type="domain" description="N-acetyltransferase" evidence="1">
    <location>
        <begin position="32"/>
        <end position="140"/>
    </location>
</feature>